<feature type="transmembrane region" description="Helical" evidence="9">
    <location>
        <begin position="289"/>
        <end position="307"/>
    </location>
</feature>
<gene>
    <name evidence="10" type="ORF">KUL25_09035</name>
    <name evidence="11" type="ORF">KUL25_09040</name>
</gene>
<evidence type="ECO:0000256" key="5">
    <source>
        <dbReference type="ARBA" id="ARBA00022692"/>
    </source>
</evidence>
<dbReference type="Pfam" id="PF04143">
    <property type="entry name" value="Sulf_transp"/>
    <property type="match status" value="1"/>
</dbReference>
<evidence type="ECO:0000256" key="8">
    <source>
        <dbReference type="ARBA" id="ARBA00035655"/>
    </source>
</evidence>
<keyword evidence="4" id="KW-0997">Cell inner membrane</keyword>
<feature type="transmembrane region" description="Helical" evidence="9">
    <location>
        <begin position="42"/>
        <end position="61"/>
    </location>
</feature>
<feature type="transmembrane region" description="Helical" evidence="9">
    <location>
        <begin position="233"/>
        <end position="254"/>
    </location>
</feature>
<keyword evidence="6 9" id="KW-1133">Transmembrane helix</keyword>
<comment type="similarity">
    <text evidence="8">Belongs to the TsuA/YedE (TC 9.B.102) family.</text>
</comment>
<evidence type="ECO:0000313" key="11">
    <source>
        <dbReference type="EMBL" id="QXL89626.1"/>
    </source>
</evidence>
<keyword evidence="2" id="KW-0813">Transport</keyword>
<evidence type="ECO:0000256" key="7">
    <source>
        <dbReference type="ARBA" id="ARBA00023136"/>
    </source>
</evidence>
<dbReference type="PANTHER" id="PTHR30574:SF1">
    <property type="entry name" value="SULPHUR TRANSPORT DOMAIN-CONTAINING PROTEIN"/>
    <property type="match status" value="1"/>
</dbReference>
<dbReference type="GO" id="GO:0005886">
    <property type="term" value="C:plasma membrane"/>
    <property type="evidence" value="ECO:0007669"/>
    <property type="project" value="UniProtKB-SubCell"/>
</dbReference>
<evidence type="ECO:0000313" key="12">
    <source>
        <dbReference type="Proteomes" id="UP000693972"/>
    </source>
</evidence>
<evidence type="ECO:0000256" key="1">
    <source>
        <dbReference type="ARBA" id="ARBA00004429"/>
    </source>
</evidence>
<name>A0A975TZF6_9RHOB</name>
<sequence>MTARAGSSNKSTSCSAHNPSVGLCCHQVRIGGNLLDTIGESAAILLVGGVGGTLLGLAARLGKFCTLGMVEDAHFGQDFGRMWMWVTALGVAITMNFGADALGYIDLSATGLLSTRFSVPGALLGGLLFGYGMAQSGNCGYGVLARLGGGDIRALMIALVMGITATATIFGVLSGIRNGLFPFEPSPGAPQGLAHWVGDAFGLSANAIGLTVGILALLASIRFQTTGHRLRRVAWGAVVGVAISSGFIGTYSIATQGFEPWPIASHTFTAPVGDTIHYAMYSTGLLPKFGIGSVLGVLIGSVIGSLIQDGFRWEACDDPRELRRQLAGAATMGFGAVLAAGCSVGQGLSALSMFSATAPLVAVSIWFGAWLGLKHLIYGFERAT</sequence>
<dbReference type="InterPro" id="IPR007272">
    <property type="entry name" value="Sulf_transp_TsuA/YedE"/>
</dbReference>
<accession>A0A975TZF6</accession>
<dbReference type="AlphaFoldDB" id="A0A975TZF6"/>
<keyword evidence="3" id="KW-1003">Cell membrane</keyword>
<evidence type="ECO:0000256" key="9">
    <source>
        <dbReference type="SAM" id="Phobius"/>
    </source>
</evidence>
<evidence type="ECO:0000256" key="3">
    <source>
        <dbReference type="ARBA" id="ARBA00022475"/>
    </source>
</evidence>
<proteinExistence type="inferred from homology"/>
<evidence type="ECO:0000313" key="10">
    <source>
        <dbReference type="EMBL" id="MBY4892906.1"/>
    </source>
</evidence>
<evidence type="ECO:0000256" key="6">
    <source>
        <dbReference type="ARBA" id="ARBA00022989"/>
    </source>
</evidence>
<feature type="transmembrane region" description="Helical" evidence="9">
    <location>
        <begin position="354"/>
        <end position="373"/>
    </location>
</feature>
<comment type="subcellular location">
    <subcellularLocation>
        <location evidence="1">Cell inner membrane</location>
        <topology evidence="1">Multi-pass membrane protein</topology>
    </subcellularLocation>
</comment>
<keyword evidence="12" id="KW-1185">Reference proteome</keyword>
<dbReference type="Proteomes" id="UP000693972">
    <property type="component" value="Unassembled WGS sequence"/>
</dbReference>
<evidence type="ECO:0000256" key="4">
    <source>
        <dbReference type="ARBA" id="ARBA00022519"/>
    </source>
</evidence>
<dbReference type="EMBL" id="CP078073">
    <property type="protein sequence ID" value="QXL89626.1"/>
    <property type="molecule type" value="Genomic_DNA"/>
</dbReference>
<feature type="transmembrane region" description="Helical" evidence="9">
    <location>
        <begin position="327"/>
        <end position="348"/>
    </location>
</feature>
<reference evidence="11 12" key="1">
    <citation type="submission" date="2021-07" db="EMBL/GenBank/DDBJ databases">
        <title>Karlodiniumbacter phycospheric gen. nov., sp. nov., a phycosphere bacterium isolated from karlodinium veneficum.</title>
        <authorList>
            <person name="Peng Y."/>
            <person name="Jiang L."/>
            <person name="Lee J."/>
        </authorList>
    </citation>
    <scope>NUCLEOTIDE SEQUENCE</scope>
    <source>
        <strain evidence="11 12">N5</strain>
    </source>
</reference>
<protein>
    <submittedName>
        <fullName evidence="11">YeeE/YedE family protein</fullName>
    </submittedName>
</protein>
<keyword evidence="7 9" id="KW-0472">Membrane</keyword>
<feature type="transmembrane region" description="Helical" evidence="9">
    <location>
        <begin position="82"/>
        <end position="105"/>
    </location>
</feature>
<feature type="transmembrane region" description="Helical" evidence="9">
    <location>
        <begin position="117"/>
        <end position="134"/>
    </location>
</feature>
<organism evidence="11">
    <name type="scientific">Gymnodinialimonas phycosphaerae</name>
    <dbReference type="NCBI Taxonomy" id="2841589"/>
    <lineage>
        <taxon>Bacteria</taxon>
        <taxon>Pseudomonadati</taxon>
        <taxon>Pseudomonadota</taxon>
        <taxon>Alphaproteobacteria</taxon>
        <taxon>Rhodobacterales</taxon>
        <taxon>Paracoccaceae</taxon>
        <taxon>Gymnodinialimonas</taxon>
    </lineage>
</organism>
<evidence type="ECO:0000256" key="2">
    <source>
        <dbReference type="ARBA" id="ARBA00022448"/>
    </source>
</evidence>
<keyword evidence="5 9" id="KW-0812">Transmembrane</keyword>
<dbReference type="EMBL" id="JAIMBW010000001">
    <property type="protein sequence ID" value="MBY4892906.1"/>
    <property type="molecule type" value="Genomic_DNA"/>
</dbReference>
<feature type="transmembrane region" description="Helical" evidence="9">
    <location>
        <begin position="196"/>
        <end position="221"/>
    </location>
</feature>
<feature type="transmembrane region" description="Helical" evidence="9">
    <location>
        <begin position="155"/>
        <end position="176"/>
    </location>
</feature>
<dbReference type="PANTHER" id="PTHR30574">
    <property type="entry name" value="INNER MEMBRANE PROTEIN YEDE"/>
    <property type="match status" value="1"/>
</dbReference>